<dbReference type="EMBL" id="SPHZ02000008">
    <property type="protein sequence ID" value="KAF0904128.1"/>
    <property type="molecule type" value="Genomic_DNA"/>
</dbReference>
<proteinExistence type="predicted"/>
<evidence type="ECO:0000256" key="1">
    <source>
        <dbReference type="SAM" id="MobiDB-lite"/>
    </source>
</evidence>
<keyword evidence="3" id="KW-1185">Reference proteome</keyword>
<organism evidence="2 3">
    <name type="scientific">Oryza meyeriana var. granulata</name>
    <dbReference type="NCBI Taxonomy" id="110450"/>
    <lineage>
        <taxon>Eukaryota</taxon>
        <taxon>Viridiplantae</taxon>
        <taxon>Streptophyta</taxon>
        <taxon>Embryophyta</taxon>
        <taxon>Tracheophyta</taxon>
        <taxon>Spermatophyta</taxon>
        <taxon>Magnoliopsida</taxon>
        <taxon>Liliopsida</taxon>
        <taxon>Poales</taxon>
        <taxon>Poaceae</taxon>
        <taxon>BOP clade</taxon>
        <taxon>Oryzoideae</taxon>
        <taxon>Oryzeae</taxon>
        <taxon>Oryzinae</taxon>
        <taxon>Oryza</taxon>
        <taxon>Oryza meyeriana</taxon>
    </lineage>
</organism>
<feature type="region of interest" description="Disordered" evidence="1">
    <location>
        <begin position="1"/>
        <end position="23"/>
    </location>
</feature>
<protein>
    <submittedName>
        <fullName evidence="2">Uncharacterized protein</fullName>
    </submittedName>
</protein>
<gene>
    <name evidence="2" type="ORF">E2562_032401</name>
</gene>
<evidence type="ECO:0000313" key="2">
    <source>
        <dbReference type="EMBL" id="KAF0904128.1"/>
    </source>
</evidence>
<accession>A0A6G1CUI7</accession>
<reference evidence="2 3" key="1">
    <citation type="submission" date="2019-11" db="EMBL/GenBank/DDBJ databases">
        <title>Whole genome sequence of Oryza granulata.</title>
        <authorList>
            <person name="Li W."/>
        </authorList>
    </citation>
    <scope>NUCLEOTIDE SEQUENCE [LARGE SCALE GENOMIC DNA]</scope>
    <source>
        <strain evidence="3">cv. Menghai</strain>
        <tissue evidence="2">Leaf</tissue>
    </source>
</reference>
<feature type="region of interest" description="Disordered" evidence="1">
    <location>
        <begin position="50"/>
        <end position="74"/>
    </location>
</feature>
<sequence>MAGRSGKRMGKDDAEDGFGKGGYGFRWGKGTSRGGRLRFAVFGFPRGGVADGMEREKARETARGRVRSTEVLRL</sequence>
<feature type="compositionally biased region" description="Basic and acidic residues" evidence="1">
    <location>
        <begin position="52"/>
        <end position="74"/>
    </location>
</feature>
<dbReference type="AlphaFoldDB" id="A0A6G1CUI7"/>
<comment type="caution">
    <text evidence="2">The sequence shown here is derived from an EMBL/GenBank/DDBJ whole genome shotgun (WGS) entry which is preliminary data.</text>
</comment>
<evidence type="ECO:0000313" key="3">
    <source>
        <dbReference type="Proteomes" id="UP000479710"/>
    </source>
</evidence>
<name>A0A6G1CUI7_9ORYZ</name>
<dbReference type="Proteomes" id="UP000479710">
    <property type="component" value="Unassembled WGS sequence"/>
</dbReference>